<evidence type="ECO:0000313" key="1">
    <source>
        <dbReference type="EMBL" id="CAK8682302.1"/>
    </source>
</evidence>
<dbReference type="Proteomes" id="UP001642483">
    <property type="component" value="Unassembled WGS sequence"/>
</dbReference>
<evidence type="ECO:0000313" key="2">
    <source>
        <dbReference type="Proteomes" id="UP001642483"/>
    </source>
</evidence>
<accession>A0ABP0FUK8</accession>
<gene>
    <name evidence="1" type="ORF">CVLEPA_LOCUS12980</name>
</gene>
<sequence>MSRRRMSKWLRWTSSGYSRPPPSTTRKRISRYIGPVQRQTTRFWLDSWQIRLNQLRDDKERKLANATGPPRLNELVYHSAHSLAHDNALLERHCAAHTRLSYEQGCLGFVMSQVMVLLHKIVFIKNILRLKRTHFHGEFCGIKTLCGVINLNVNYEKYSNRSHEPRQAATIEYCVQKSIAAEFTTSATMF</sequence>
<comment type="caution">
    <text evidence="1">The sequence shown here is derived from an EMBL/GenBank/DDBJ whole genome shotgun (WGS) entry which is preliminary data.</text>
</comment>
<dbReference type="EMBL" id="CAWYQH010000090">
    <property type="protein sequence ID" value="CAK8682302.1"/>
    <property type="molecule type" value="Genomic_DNA"/>
</dbReference>
<organism evidence="1 2">
    <name type="scientific">Clavelina lepadiformis</name>
    <name type="common">Light-bulb sea squirt</name>
    <name type="synonym">Ascidia lepadiformis</name>
    <dbReference type="NCBI Taxonomy" id="159417"/>
    <lineage>
        <taxon>Eukaryota</taxon>
        <taxon>Metazoa</taxon>
        <taxon>Chordata</taxon>
        <taxon>Tunicata</taxon>
        <taxon>Ascidiacea</taxon>
        <taxon>Aplousobranchia</taxon>
        <taxon>Clavelinidae</taxon>
        <taxon>Clavelina</taxon>
    </lineage>
</organism>
<keyword evidence="2" id="KW-1185">Reference proteome</keyword>
<protein>
    <submittedName>
        <fullName evidence="1">Uncharacterized protein</fullName>
    </submittedName>
</protein>
<reference evidence="1 2" key="1">
    <citation type="submission" date="2024-02" db="EMBL/GenBank/DDBJ databases">
        <authorList>
            <person name="Daric V."/>
            <person name="Darras S."/>
        </authorList>
    </citation>
    <scope>NUCLEOTIDE SEQUENCE [LARGE SCALE GENOMIC DNA]</scope>
</reference>
<name>A0ABP0FUK8_CLALP</name>
<proteinExistence type="predicted"/>